<protein>
    <recommendedName>
        <fullName evidence="1">Integrase catalytic domain-containing protein</fullName>
    </recommendedName>
</protein>
<dbReference type="GO" id="GO:0003676">
    <property type="term" value="F:nucleic acid binding"/>
    <property type="evidence" value="ECO:0007669"/>
    <property type="project" value="InterPro"/>
</dbReference>
<name>A0A4Q9HZD7_STRKA</name>
<gene>
    <name evidence="2" type="ORF">EYS09_04990</name>
</gene>
<dbReference type="RefSeq" id="WP_094791850.1">
    <property type="nucleotide sequence ID" value="NZ_NDXL01000001.1"/>
</dbReference>
<dbReference type="InterPro" id="IPR036397">
    <property type="entry name" value="RNaseH_sf"/>
</dbReference>
<dbReference type="EMBL" id="SIXH01000027">
    <property type="protein sequence ID" value="TBO60734.1"/>
    <property type="molecule type" value="Genomic_DNA"/>
</dbReference>
<dbReference type="InterPro" id="IPR012337">
    <property type="entry name" value="RNaseH-like_sf"/>
</dbReference>
<reference evidence="2 3" key="1">
    <citation type="submission" date="2019-02" db="EMBL/GenBank/DDBJ databases">
        <title>Draft Genome Sequence of Streptomyces sp. AM-2504, identified by 16S rRNA comparative analysis as a Streptomyces Kasugaensis strain.</title>
        <authorList>
            <person name="Napolioni V."/>
            <person name="Giuliodori A.M."/>
            <person name="Spurio R."/>
            <person name="Fabbretti A."/>
        </authorList>
    </citation>
    <scope>NUCLEOTIDE SEQUENCE [LARGE SCALE GENOMIC DNA]</scope>
    <source>
        <strain evidence="2 3">AM-2504</strain>
    </source>
</reference>
<evidence type="ECO:0000259" key="1">
    <source>
        <dbReference type="PROSITE" id="PS50994"/>
    </source>
</evidence>
<dbReference type="Proteomes" id="UP000292452">
    <property type="component" value="Unassembled WGS sequence"/>
</dbReference>
<dbReference type="GO" id="GO:0015074">
    <property type="term" value="P:DNA integration"/>
    <property type="evidence" value="ECO:0007669"/>
    <property type="project" value="InterPro"/>
</dbReference>
<comment type="caution">
    <text evidence="2">The sequence shown here is derived from an EMBL/GenBank/DDBJ whole genome shotgun (WGS) entry which is preliminary data.</text>
</comment>
<proteinExistence type="predicted"/>
<dbReference type="InterPro" id="IPR001584">
    <property type="entry name" value="Integrase_cat-core"/>
</dbReference>
<sequence length="157" mass="17730">MPTLEGWWYLATIIDLATCEVIGYAMDDRHRAELVVDTLKVAGLRGRLEPGCIMHPDRGSEHTSGEFRREVRNLDLRQSVGRTGICGDSAAAEGFFGLLKAEIRTTVWESHAAARADVFRFVEVEYNRTRLRKHPEYGCVTLLETRALLRQDRTPAA</sequence>
<dbReference type="PROSITE" id="PS50994">
    <property type="entry name" value="INTEGRASE"/>
    <property type="match status" value="1"/>
</dbReference>
<evidence type="ECO:0000313" key="2">
    <source>
        <dbReference type="EMBL" id="TBO60734.1"/>
    </source>
</evidence>
<feature type="domain" description="Integrase catalytic" evidence="1">
    <location>
        <begin position="1"/>
        <end position="157"/>
    </location>
</feature>
<organism evidence="2 3">
    <name type="scientific">Streptomyces kasugaensis</name>
    <dbReference type="NCBI Taxonomy" id="1946"/>
    <lineage>
        <taxon>Bacteria</taxon>
        <taxon>Bacillati</taxon>
        <taxon>Actinomycetota</taxon>
        <taxon>Actinomycetes</taxon>
        <taxon>Kitasatosporales</taxon>
        <taxon>Streptomycetaceae</taxon>
        <taxon>Streptomyces</taxon>
    </lineage>
</organism>
<dbReference type="PANTHER" id="PTHR46889:SF4">
    <property type="entry name" value="TRANSPOSASE INSO FOR INSERTION SEQUENCE ELEMENT IS911B-RELATED"/>
    <property type="match status" value="1"/>
</dbReference>
<dbReference type="OrthoDB" id="4330255at2"/>
<evidence type="ECO:0000313" key="3">
    <source>
        <dbReference type="Proteomes" id="UP000292452"/>
    </source>
</evidence>
<dbReference type="Pfam" id="PF00665">
    <property type="entry name" value="rve"/>
    <property type="match status" value="1"/>
</dbReference>
<dbReference type="PANTHER" id="PTHR46889">
    <property type="entry name" value="TRANSPOSASE INSF FOR INSERTION SEQUENCE IS3B-RELATED"/>
    <property type="match status" value="1"/>
</dbReference>
<dbReference type="Gene3D" id="3.30.420.10">
    <property type="entry name" value="Ribonuclease H-like superfamily/Ribonuclease H"/>
    <property type="match status" value="1"/>
</dbReference>
<keyword evidence="3" id="KW-1185">Reference proteome</keyword>
<dbReference type="InterPro" id="IPR050900">
    <property type="entry name" value="Transposase_IS3/IS150/IS904"/>
</dbReference>
<dbReference type="AlphaFoldDB" id="A0A4Q9HZD7"/>
<accession>A0A4Q9HZD7</accession>
<dbReference type="SUPFAM" id="SSF53098">
    <property type="entry name" value="Ribonuclease H-like"/>
    <property type="match status" value="1"/>
</dbReference>